<protein>
    <submittedName>
        <fullName evidence="8">Uncharacterized protein</fullName>
    </submittedName>
</protein>
<dbReference type="AlphaFoldDB" id="A0A7J7GY36"/>
<reference evidence="9" key="1">
    <citation type="journal article" date="2020" name="Nat. Commun.">
        <title>Genome assembly of wild tea tree DASZ reveals pedigree and selection history of tea varieties.</title>
        <authorList>
            <person name="Zhang W."/>
            <person name="Zhang Y."/>
            <person name="Qiu H."/>
            <person name="Guo Y."/>
            <person name="Wan H."/>
            <person name="Zhang X."/>
            <person name="Scossa F."/>
            <person name="Alseekh S."/>
            <person name="Zhang Q."/>
            <person name="Wang P."/>
            <person name="Xu L."/>
            <person name="Schmidt M.H."/>
            <person name="Jia X."/>
            <person name="Li D."/>
            <person name="Zhu A."/>
            <person name="Guo F."/>
            <person name="Chen W."/>
            <person name="Ni D."/>
            <person name="Usadel B."/>
            <person name="Fernie A.R."/>
            <person name="Wen W."/>
        </authorList>
    </citation>
    <scope>NUCLEOTIDE SEQUENCE [LARGE SCALE GENOMIC DNA]</scope>
    <source>
        <strain evidence="9">cv. G240</strain>
    </source>
</reference>
<dbReference type="EMBL" id="JACBKZ010000008">
    <property type="protein sequence ID" value="KAF5944396.1"/>
    <property type="molecule type" value="Genomic_DNA"/>
</dbReference>
<dbReference type="InterPro" id="IPR008801">
    <property type="entry name" value="RALF"/>
</dbReference>
<dbReference type="Pfam" id="PF05498">
    <property type="entry name" value="RALF"/>
    <property type="match status" value="1"/>
</dbReference>
<comment type="caution">
    <text evidence="8">The sequence shown here is derived from an EMBL/GenBank/DDBJ whole genome shotgun (WGS) entry which is preliminary data.</text>
</comment>
<sequence>MKINFGPWLTLLLLALAMVVESSSAVFDGTSLETIVTHSQHDLLHSHGIATCHGQVGDCIAKVEEMIMDSEISRRTLAQTQRFISYKAINKDHTPCYHRGHSYYDCNKVGEKAIIYLSEFEVEFIVS</sequence>
<name>A0A7J7GY36_CAMSI</name>
<evidence type="ECO:0000256" key="2">
    <source>
        <dbReference type="ARBA" id="ARBA00009178"/>
    </source>
</evidence>
<feature type="signal peptide" evidence="7">
    <location>
        <begin position="1"/>
        <end position="25"/>
    </location>
</feature>
<keyword evidence="5 7" id="KW-0732">Signal</keyword>
<keyword evidence="4" id="KW-0372">Hormone</keyword>
<evidence type="ECO:0000256" key="7">
    <source>
        <dbReference type="SAM" id="SignalP"/>
    </source>
</evidence>
<dbReference type="PANTHER" id="PTHR33136">
    <property type="entry name" value="RAPID ALKALINIZATION FACTOR-LIKE"/>
    <property type="match status" value="1"/>
</dbReference>
<organism evidence="8 9">
    <name type="scientific">Camellia sinensis</name>
    <name type="common">Tea plant</name>
    <name type="synonym">Thea sinensis</name>
    <dbReference type="NCBI Taxonomy" id="4442"/>
    <lineage>
        <taxon>Eukaryota</taxon>
        <taxon>Viridiplantae</taxon>
        <taxon>Streptophyta</taxon>
        <taxon>Embryophyta</taxon>
        <taxon>Tracheophyta</taxon>
        <taxon>Spermatophyta</taxon>
        <taxon>Magnoliopsida</taxon>
        <taxon>eudicotyledons</taxon>
        <taxon>Gunneridae</taxon>
        <taxon>Pentapetalae</taxon>
        <taxon>asterids</taxon>
        <taxon>Ericales</taxon>
        <taxon>Theaceae</taxon>
        <taxon>Camellia</taxon>
    </lineage>
</organism>
<keyword evidence="9" id="KW-1185">Reference proteome</keyword>
<evidence type="ECO:0000256" key="4">
    <source>
        <dbReference type="ARBA" id="ARBA00022702"/>
    </source>
</evidence>
<keyword evidence="3" id="KW-0964">Secreted</keyword>
<dbReference type="GO" id="GO:0005576">
    <property type="term" value="C:extracellular region"/>
    <property type="evidence" value="ECO:0007669"/>
    <property type="project" value="UniProtKB-SubCell"/>
</dbReference>
<evidence type="ECO:0000256" key="5">
    <source>
        <dbReference type="ARBA" id="ARBA00022729"/>
    </source>
</evidence>
<dbReference type="GO" id="GO:0009506">
    <property type="term" value="C:plasmodesma"/>
    <property type="evidence" value="ECO:0007669"/>
    <property type="project" value="TreeGrafter"/>
</dbReference>
<dbReference type="GO" id="GO:0005179">
    <property type="term" value="F:hormone activity"/>
    <property type="evidence" value="ECO:0007669"/>
    <property type="project" value="UniProtKB-KW"/>
</dbReference>
<evidence type="ECO:0000256" key="3">
    <source>
        <dbReference type="ARBA" id="ARBA00022525"/>
    </source>
</evidence>
<keyword evidence="6" id="KW-1015">Disulfide bond</keyword>
<comment type="subcellular location">
    <subcellularLocation>
        <location evidence="1">Secreted</location>
    </subcellularLocation>
</comment>
<evidence type="ECO:0000256" key="1">
    <source>
        <dbReference type="ARBA" id="ARBA00004613"/>
    </source>
</evidence>
<feature type="chain" id="PRO_5029677086" evidence="7">
    <location>
        <begin position="26"/>
        <end position="127"/>
    </location>
</feature>
<comment type="similarity">
    <text evidence="2">Belongs to the plant rapid alkalinization factor (RALF) family.</text>
</comment>
<reference evidence="8 9" key="2">
    <citation type="submission" date="2020-07" db="EMBL/GenBank/DDBJ databases">
        <title>Genome assembly of wild tea tree DASZ reveals pedigree and selection history of tea varieties.</title>
        <authorList>
            <person name="Zhang W."/>
        </authorList>
    </citation>
    <scope>NUCLEOTIDE SEQUENCE [LARGE SCALE GENOMIC DNA]</scope>
    <source>
        <strain evidence="9">cv. G240</strain>
        <tissue evidence="8">Leaf</tissue>
    </source>
</reference>
<dbReference type="Proteomes" id="UP000593564">
    <property type="component" value="Unassembled WGS sequence"/>
</dbReference>
<evidence type="ECO:0000313" key="8">
    <source>
        <dbReference type="EMBL" id="KAF5944396.1"/>
    </source>
</evidence>
<proteinExistence type="inferred from homology"/>
<dbReference type="GO" id="GO:0019722">
    <property type="term" value="P:calcium-mediated signaling"/>
    <property type="evidence" value="ECO:0007669"/>
    <property type="project" value="TreeGrafter"/>
</dbReference>
<accession>A0A7J7GY36</accession>
<dbReference type="PANTHER" id="PTHR33136:SF89">
    <property type="entry name" value="PROTEIN RALF-LIKE 19"/>
    <property type="match status" value="1"/>
</dbReference>
<gene>
    <name evidence="8" type="ORF">HYC85_018473</name>
</gene>
<evidence type="ECO:0000313" key="9">
    <source>
        <dbReference type="Proteomes" id="UP000593564"/>
    </source>
</evidence>
<evidence type="ECO:0000256" key="6">
    <source>
        <dbReference type="ARBA" id="ARBA00023157"/>
    </source>
</evidence>